<proteinExistence type="predicted"/>
<accession>A0ACC2WAR6</accession>
<dbReference type="Proteomes" id="UP001227268">
    <property type="component" value="Unassembled WGS sequence"/>
</dbReference>
<dbReference type="EMBL" id="JASBWT010000001">
    <property type="protein sequence ID" value="KAJ9108850.1"/>
    <property type="molecule type" value="Genomic_DNA"/>
</dbReference>
<evidence type="ECO:0000313" key="2">
    <source>
        <dbReference type="Proteomes" id="UP001227268"/>
    </source>
</evidence>
<protein>
    <submittedName>
        <fullName evidence="1">Uncharacterized protein</fullName>
    </submittedName>
</protein>
<keyword evidence="2" id="KW-1185">Reference proteome</keyword>
<evidence type="ECO:0000313" key="1">
    <source>
        <dbReference type="EMBL" id="KAJ9108850.1"/>
    </source>
</evidence>
<reference evidence="1" key="1">
    <citation type="submission" date="2023-04" db="EMBL/GenBank/DDBJ databases">
        <title>Draft Genome sequencing of Naganishia species isolated from polar environments using Oxford Nanopore Technology.</title>
        <authorList>
            <person name="Leo P."/>
            <person name="Venkateswaran K."/>
        </authorList>
    </citation>
    <scope>NUCLEOTIDE SEQUENCE</scope>
    <source>
        <strain evidence="1">MNA-CCFEE 5423</strain>
    </source>
</reference>
<comment type="caution">
    <text evidence="1">The sequence shown here is derived from an EMBL/GenBank/DDBJ whole genome shotgun (WGS) entry which is preliminary data.</text>
</comment>
<sequence>MQIPTLSPGSDGHIPLDTPTSDLFDFGSPTPSLISSMPSRPQFSLPLGITQSSDAKFSTSQESSSSRRWNSGSSNGSRKNVRTDGRSSGSSALYEDRNTRLSSAKTAVANTHANNDTKIKRPPAHYRHSTISAKSFASTLIETPALYQNMVAFPQTLEVSVEDEEGEAGPDRPRGYPSGDGAQFGDKQGGGTVQAVSASTIGKSVSEMKQKFETATREDSVRSNQQSLEVTMRPSLRKNFYKPKLSLKAVSLETTRMLANPPEPQVSKDITGARSNAKREFQGDLRGLGLGIPCLNQDSGTGASWQADMQRLEMSISEAESIRKRETLFKRVDGPGVNVRAVSELQTQLKPSKSSFSDSTEVPNRKAEAIGPSANEMLLGTESPRLVSKLSSARERETAPLSILSRTGSPFRETSKTAISPSQSILNLSQKGLASERRKLWEASSVGGGMGHTPLRLHKHSESNAPSRKAILGETYENERHLYESDSQPRRESFPSNTATPPIRNQAVKVDSRQPAYAGKQTSQQYNVDVPSDKIYMDGSWSVNLPPEPLIPSRSFGHISIRKPMPSLMASVSEGFQRSPSHTSSFKDSVTTLPVSALPPTTGRQTSVHQMKRTLCDAGLSPSWAAKTADANESRGVKDVADEHQVFFSSDDVPYRRNNPTKKSSDLLGATPDRQSTTSEWALGASAGLKAISEPTALNSPSRPELKPEAHSNRHVKEHLLANAADEYRETHFKDSPKIQESTFHQAPPDTSYFNYRTGVDLSANSIPDHTAPFSLAKTYTDWDTPLSSRLYAIPMSPDMNGGGNAPTATNRLYSSSPLGKSPGKRFVGKMVDVAKKAVPAGMKNRAGNLNRFMSNNDRLSFGSPITEERLLPKQSPAISQAPSMVERQEAQSLQPHWGNEMYGTHGTAMWTGETINAFGVDQDVASTETPKERELPPIPQGQVVHVEDMAADADSVEGARLWTTQEEFSHGLEKGCETKDPELANAGGAGTVTVERPSHVEHLRADLSPIPEHGEGPQDLLQLSLESSGPTKPAGHNRGGLLKDVQSVQDERGLSVFRTRQAMMRQPGRLTTPAPLSQVIPTGVDVLPWSKMVAPVMIASLQSPMTMANEEPRQEIHPLRQPRPVQQTAPTMENGIGQGVLDTSPTKTERLRKVADWAQGAAIAPPPPANDPQNASQEAALYRDEDRLDIRTGSPPTDLAFSPIPHASRVLPSIPTDSPWISDPRKVSDGTIHGPEDRLLEADMPVAEAEANVSSPSVTEAILERSYVPEPLPAQTLMDPKTLLSPPKSLTPLSKPLSNEEVDARVAMSPDVVVRLNEIRAEIQSLQQSTDATQLDGTFKEALMQNKDQTGDILAKTDIVLGIMKAIEEKLESFPQVSSLELEEQAATGQGHITRRLSAVKKGPDRSDPSIVNHDGFTLARDVNAEHRLEQNVEASSGTADDALNEQIHQLAISLSGLQTAQRESSESQKHEQSKLTGCLDQLYTWTHDLQQQISNDMLGLQQNMGGVLQATGALHNQNADLQRELGIRSPGGANTEEMQSLDLRSRLDHLTGVMSDILATSDTQGVVAGRMDRVIEALGVIQSKPDPLIPITTEEMTAIVERENQKHVDLLRSIAIDLVKDMQSERSRMVQEVSAATAVEVQRHVTHMTAQLDETRQELERLQIQRKETEETIADLLRLQSRYKGPASPPMSQPRPMAHVPQGTPHATFPGAFPMPTTPNHERQQAPTAMLTPSGGRVSTRPLPTPSLRPLMH</sequence>
<gene>
    <name evidence="1" type="ORF">QFC21_000170</name>
</gene>
<name>A0ACC2WAR6_9TREE</name>
<organism evidence="1 2">
    <name type="scientific">Naganishia friedmannii</name>
    <dbReference type="NCBI Taxonomy" id="89922"/>
    <lineage>
        <taxon>Eukaryota</taxon>
        <taxon>Fungi</taxon>
        <taxon>Dikarya</taxon>
        <taxon>Basidiomycota</taxon>
        <taxon>Agaricomycotina</taxon>
        <taxon>Tremellomycetes</taxon>
        <taxon>Filobasidiales</taxon>
        <taxon>Filobasidiaceae</taxon>
        <taxon>Naganishia</taxon>
    </lineage>
</organism>